<comment type="caution">
    <text evidence="1">The sequence shown here is derived from an EMBL/GenBank/DDBJ whole genome shotgun (WGS) entry which is preliminary data.</text>
</comment>
<dbReference type="RefSeq" id="WP_289511886.1">
    <property type="nucleotide sequence ID" value="NZ_JAUDEA010000018.1"/>
</dbReference>
<proteinExistence type="predicted"/>
<dbReference type="Proteomes" id="UP001529256">
    <property type="component" value="Unassembled WGS sequence"/>
</dbReference>
<evidence type="ECO:0000313" key="1">
    <source>
        <dbReference type="EMBL" id="MDM8271809.1"/>
    </source>
</evidence>
<reference evidence="1" key="2">
    <citation type="submission" date="2023-06" db="EMBL/GenBank/DDBJ databases">
        <authorList>
            <person name="Zeman M."/>
            <person name="Kubasova T."/>
            <person name="Jahodarova E."/>
            <person name="Nykrynova M."/>
            <person name="Rychlik I."/>
        </authorList>
    </citation>
    <scope>NUCLEOTIDE SEQUENCE</scope>
    <source>
        <strain evidence="1">153_Feed</strain>
    </source>
</reference>
<gene>
    <name evidence="1" type="ORF">QUW25_09040</name>
</gene>
<protein>
    <recommendedName>
        <fullName evidence="3">GerMN domain-containing protein</fullName>
    </recommendedName>
</protein>
<accession>A0ABT7V761</accession>
<evidence type="ECO:0008006" key="3">
    <source>
        <dbReference type="Google" id="ProtNLM"/>
    </source>
</evidence>
<evidence type="ECO:0000313" key="2">
    <source>
        <dbReference type="Proteomes" id="UP001529256"/>
    </source>
</evidence>
<name>A0ABT7V761_9ACTN</name>
<organism evidence="1 2">
    <name type="scientific">Thermophilibacter provencensis</name>
    <dbReference type="NCBI Taxonomy" id="1852386"/>
    <lineage>
        <taxon>Bacteria</taxon>
        <taxon>Bacillati</taxon>
        <taxon>Actinomycetota</taxon>
        <taxon>Coriobacteriia</taxon>
        <taxon>Coriobacteriales</taxon>
        <taxon>Atopobiaceae</taxon>
        <taxon>Thermophilibacter</taxon>
    </lineage>
</organism>
<keyword evidence="2" id="KW-1185">Reference proteome</keyword>
<reference evidence="1" key="1">
    <citation type="submission" date="2023-06" db="EMBL/GenBank/DDBJ databases">
        <title>Identification and characterization of horizontal gene transfer across gut microbiota members of farm animals based on homology search.</title>
        <authorList>
            <person name="Schwarzerova J."/>
            <person name="Nykrynova M."/>
            <person name="Jureckova K."/>
            <person name="Cejkova D."/>
            <person name="Rychlik I."/>
        </authorList>
    </citation>
    <scope>NUCLEOTIDE SEQUENCE</scope>
    <source>
        <strain evidence="1">153_Feed</strain>
    </source>
</reference>
<dbReference type="EMBL" id="JAUDEA010000018">
    <property type="protein sequence ID" value="MDM8271809.1"/>
    <property type="molecule type" value="Genomic_DNA"/>
</dbReference>
<sequence length="292" mass="31147">MTRREALIALLCAVCLAVLPGCSEDELMVGGENGPVSHNERALVLSADEASQTAEVRILERPDDLTLTWGTHPAGAEGTADFSEWGSSGLPEAGDDVILKWIGTPAEESSFPILVNSWEPTVSFYESLDEAHEVRLPASMLRFFSQTADELVADFAGTPELALEARADGEDLVLTFTGKQLADYRADVEQSLAGYVSSLQDTEDVSAVEVTDDHASVTITASPALLDKPLLVGQAFMAIPGMCATLQALDGTEDWHVEITVIDAEKNVEVARVALPDKSVTITAESWAEAVG</sequence>